<reference evidence="12" key="1">
    <citation type="journal article" date="2020" name="Stud. Mycol.">
        <title>101 Dothideomycetes genomes: a test case for predicting lifestyles and emergence of pathogens.</title>
        <authorList>
            <person name="Haridas S."/>
            <person name="Albert R."/>
            <person name="Binder M."/>
            <person name="Bloem J."/>
            <person name="Labutti K."/>
            <person name="Salamov A."/>
            <person name="Andreopoulos B."/>
            <person name="Baker S."/>
            <person name="Barry K."/>
            <person name="Bills G."/>
            <person name="Bluhm B."/>
            <person name="Cannon C."/>
            <person name="Castanera R."/>
            <person name="Culley D."/>
            <person name="Daum C."/>
            <person name="Ezra D."/>
            <person name="Gonzalez J."/>
            <person name="Henrissat B."/>
            <person name="Kuo A."/>
            <person name="Liang C."/>
            <person name="Lipzen A."/>
            <person name="Lutzoni F."/>
            <person name="Magnuson J."/>
            <person name="Mondo S."/>
            <person name="Nolan M."/>
            <person name="Ohm R."/>
            <person name="Pangilinan J."/>
            <person name="Park H.-J."/>
            <person name="Ramirez L."/>
            <person name="Alfaro M."/>
            <person name="Sun H."/>
            <person name="Tritt A."/>
            <person name="Yoshinaga Y."/>
            <person name="Zwiers L.-H."/>
            <person name="Turgeon B."/>
            <person name="Goodwin S."/>
            <person name="Spatafora J."/>
            <person name="Crous P."/>
            <person name="Grigoriev I."/>
        </authorList>
    </citation>
    <scope>NUCLEOTIDE SEQUENCE</scope>
    <source>
        <strain evidence="12">CBS 116435</strain>
    </source>
</reference>
<feature type="domain" description="DRBM" evidence="10">
    <location>
        <begin position="408"/>
        <end position="478"/>
    </location>
</feature>
<evidence type="ECO:0000256" key="5">
    <source>
        <dbReference type="ARBA" id="ARBA00023274"/>
    </source>
</evidence>
<dbReference type="CDD" id="cd19873">
    <property type="entry name" value="DSRM_MRPL3_like"/>
    <property type="match status" value="1"/>
</dbReference>
<keyword evidence="4" id="KW-0496">Mitochondrion</keyword>
<evidence type="ECO:0000256" key="2">
    <source>
        <dbReference type="ARBA" id="ARBA00022884"/>
    </source>
</evidence>
<comment type="subcellular location">
    <subcellularLocation>
        <location evidence="1">Mitochondrion</location>
    </subcellularLocation>
</comment>
<dbReference type="SMART" id="SM00358">
    <property type="entry name" value="DSRM"/>
    <property type="match status" value="1"/>
</dbReference>
<evidence type="ECO:0000256" key="6">
    <source>
        <dbReference type="ARBA" id="ARBA00024034"/>
    </source>
</evidence>
<dbReference type="InterPro" id="IPR000999">
    <property type="entry name" value="RNase_III_dom"/>
</dbReference>
<evidence type="ECO:0000259" key="11">
    <source>
        <dbReference type="PROSITE" id="PS50142"/>
    </source>
</evidence>
<feature type="domain" description="RNase III" evidence="11">
    <location>
        <begin position="165"/>
        <end position="253"/>
    </location>
</feature>
<evidence type="ECO:0000256" key="1">
    <source>
        <dbReference type="ARBA" id="ARBA00004173"/>
    </source>
</evidence>
<comment type="similarity">
    <text evidence="6">Belongs to the ribonuclease III family. Mitochondrion-specific ribosomal protein mL44 subfamily.</text>
</comment>
<dbReference type="InterPro" id="IPR044443">
    <property type="entry name" value="Ribosomal_mL44_DSRM_fung"/>
</dbReference>
<dbReference type="Gene3D" id="3.30.160.20">
    <property type="match status" value="1"/>
</dbReference>
<dbReference type="Proteomes" id="UP000799441">
    <property type="component" value="Unassembled WGS sequence"/>
</dbReference>
<evidence type="ECO:0000313" key="13">
    <source>
        <dbReference type="Proteomes" id="UP000799441"/>
    </source>
</evidence>
<dbReference type="GO" id="GO:0003735">
    <property type="term" value="F:structural constituent of ribosome"/>
    <property type="evidence" value="ECO:0007669"/>
    <property type="project" value="TreeGrafter"/>
</dbReference>
<sequence>MRTPWNTKARRPSSFRSRLIEPKIQRTSGILSLCSLCALMVHIVAVIPKMTPNMIAVFPFQFAGCAYQPPAGDQTCFGNPRLPSSSYSTRTAASNSSSCRRAVQYRPQWQCRQQLHSTSRLASADAVTASMELELLDGQAPLRSAPERKPFPAASESRARSSAKLAALHARLALPAKLPLSTLARCLIDASVDPRPGSNNASLTILGQELLGYYTAEWLICHYPRLPMPVLFAAQHAYVGNTTLANLRREWGVEAAVAPGLEVDAGLLQFTANQSWKEQMERQLSRAKGELTDTDSQPLGTGRSNEEWRYRRGISSRIVYDNEFGDLVEGRSIDNEPSPEGPSSSSMVQPVHRTLGNPTTVEAASANFIRALVGALYLHAGLQQTQKFHASHILSRHLQLHTLFNFTHPTRDLSRLCAREGFEPPVARLLSETGRHSRSPVFVVGVFSGEDKLGEGAGSSLNEARVRAAAAALRAWYLYSPPEDDVKVPSCMLGTGSGAIGQEETERKVKWRSQLVDVGEIIT</sequence>
<dbReference type="GO" id="GO:0003725">
    <property type="term" value="F:double-stranded RNA binding"/>
    <property type="evidence" value="ECO:0007669"/>
    <property type="project" value="InterPro"/>
</dbReference>
<name>A0A9P4US26_9PEZI</name>
<dbReference type="InterPro" id="IPR014720">
    <property type="entry name" value="dsRBD_dom"/>
</dbReference>
<evidence type="ECO:0000256" key="4">
    <source>
        <dbReference type="ARBA" id="ARBA00023128"/>
    </source>
</evidence>
<feature type="region of interest" description="Disordered" evidence="9">
    <location>
        <begin position="329"/>
        <end position="349"/>
    </location>
</feature>
<dbReference type="PANTHER" id="PTHR11207">
    <property type="entry name" value="RIBONUCLEASE III"/>
    <property type="match status" value="1"/>
</dbReference>
<evidence type="ECO:0000256" key="7">
    <source>
        <dbReference type="ARBA" id="ARBA00035187"/>
    </source>
</evidence>
<keyword evidence="5" id="KW-0687">Ribonucleoprotein</keyword>
<dbReference type="InterPro" id="IPR044444">
    <property type="entry name" value="Ribosomal_mL44_DSRM_metazoa"/>
</dbReference>
<dbReference type="AlphaFoldDB" id="A0A9P4US26"/>
<dbReference type="Pfam" id="PF22892">
    <property type="entry name" value="DSRM_MRPL44"/>
    <property type="match status" value="1"/>
</dbReference>
<evidence type="ECO:0000313" key="12">
    <source>
        <dbReference type="EMBL" id="KAF2723343.1"/>
    </source>
</evidence>
<evidence type="ECO:0000256" key="9">
    <source>
        <dbReference type="SAM" id="MobiDB-lite"/>
    </source>
</evidence>
<organism evidence="12 13">
    <name type="scientific">Polychaeton citri CBS 116435</name>
    <dbReference type="NCBI Taxonomy" id="1314669"/>
    <lineage>
        <taxon>Eukaryota</taxon>
        <taxon>Fungi</taxon>
        <taxon>Dikarya</taxon>
        <taxon>Ascomycota</taxon>
        <taxon>Pezizomycotina</taxon>
        <taxon>Dothideomycetes</taxon>
        <taxon>Dothideomycetidae</taxon>
        <taxon>Capnodiales</taxon>
        <taxon>Capnodiaceae</taxon>
        <taxon>Polychaeton</taxon>
    </lineage>
</organism>
<evidence type="ECO:0000256" key="3">
    <source>
        <dbReference type="ARBA" id="ARBA00022980"/>
    </source>
</evidence>
<dbReference type="GO" id="GO:0004525">
    <property type="term" value="F:ribonuclease III activity"/>
    <property type="evidence" value="ECO:0007669"/>
    <property type="project" value="InterPro"/>
</dbReference>
<evidence type="ECO:0000259" key="10">
    <source>
        <dbReference type="PROSITE" id="PS50137"/>
    </source>
</evidence>
<protein>
    <recommendedName>
        <fullName evidence="7">Large ribosomal subunit protein mL44</fullName>
    </recommendedName>
</protein>
<comment type="caution">
    <text evidence="12">The sequence shown here is derived from an EMBL/GenBank/DDBJ whole genome shotgun (WGS) entry which is preliminary data.</text>
</comment>
<proteinExistence type="inferred from homology"/>
<dbReference type="GO" id="GO:0005739">
    <property type="term" value="C:mitochondrion"/>
    <property type="evidence" value="ECO:0007669"/>
    <property type="project" value="TreeGrafter"/>
</dbReference>
<keyword evidence="3" id="KW-0689">Ribosomal protein</keyword>
<dbReference type="SUPFAM" id="SSF54768">
    <property type="entry name" value="dsRNA-binding domain-like"/>
    <property type="match status" value="1"/>
</dbReference>
<dbReference type="OrthoDB" id="67027at2759"/>
<dbReference type="SMART" id="SM00535">
    <property type="entry name" value="RIBOc"/>
    <property type="match status" value="1"/>
</dbReference>
<keyword evidence="2 8" id="KW-0694">RNA-binding</keyword>
<keyword evidence="13" id="KW-1185">Reference proteome</keyword>
<accession>A0A9P4US26</accession>
<dbReference type="PROSITE" id="PS50142">
    <property type="entry name" value="RNASE_3_2"/>
    <property type="match status" value="1"/>
</dbReference>
<dbReference type="EMBL" id="MU003777">
    <property type="protein sequence ID" value="KAF2723343.1"/>
    <property type="molecule type" value="Genomic_DNA"/>
</dbReference>
<dbReference type="InterPro" id="IPR036389">
    <property type="entry name" value="RNase_III_sf"/>
</dbReference>
<dbReference type="Gene3D" id="1.10.1520.10">
    <property type="entry name" value="Ribonuclease III domain"/>
    <property type="match status" value="1"/>
</dbReference>
<dbReference type="SUPFAM" id="SSF69065">
    <property type="entry name" value="RNase III domain-like"/>
    <property type="match status" value="1"/>
</dbReference>
<dbReference type="GO" id="GO:0006396">
    <property type="term" value="P:RNA processing"/>
    <property type="evidence" value="ECO:0007669"/>
    <property type="project" value="InterPro"/>
</dbReference>
<dbReference type="PROSITE" id="PS50137">
    <property type="entry name" value="DS_RBD"/>
    <property type="match status" value="1"/>
</dbReference>
<dbReference type="PANTHER" id="PTHR11207:SF32">
    <property type="entry name" value="LARGE RIBOSOMAL SUBUNIT PROTEIN ML44"/>
    <property type="match status" value="1"/>
</dbReference>
<feature type="compositionally biased region" description="Low complexity" evidence="9">
    <location>
        <begin position="336"/>
        <end position="346"/>
    </location>
</feature>
<evidence type="ECO:0000256" key="8">
    <source>
        <dbReference type="PROSITE-ProRule" id="PRU00266"/>
    </source>
</evidence>
<gene>
    <name evidence="12" type="ORF">K431DRAFT_243401</name>
</gene>